<dbReference type="RefSeq" id="WP_209528580.1">
    <property type="nucleotide sequence ID" value="NZ_JAEEGA010000008.1"/>
</dbReference>
<dbReference type="InterPro" id="IPR008979">
    <property type="entry name" value="Galactose-bd-like_sf"/>
</dbReference>
<gene>
    <name evidence="1" type="ORF">I6N95_12850</name>
</gene>
<evidence type="ECO:0000313" key="2">
    <source>
        <dbReference type="Proteomes" id="UP000674938"/>
    </source>
</evidence>
<dbReference type="PANTHER" id="PTHR36848:SF2">
    <property type="entry name" value="SECRETED PROTEIN"/>
    <property type="match status" value="1"/>
</dbReference>
<dbReference type="Gene3D" id="2.60.120.260">
    <property type="entry name" value="Galactose-binding domain-like"/>
    <property type="match status" value="1"/>
</dbReference>
<reference evidence="1" key="1">
    <citation type="submission" date="2020-12" db="EMBL/GenBank/DDBJ databases">
        <title>Vagococcus allomyrinae sp. nov. and Enterococcus lavae sp. nov., isolated from the larvae of Allomyrina dichotoma.</title>
        <authorList>
            <person name="Lee S.D."/>
        </authorList>
    </citation>
    <scope>NUCLEOTIDE SEQUENCE</scope>
    <source>
        <strain evidence="1">BWB3-3</strain>
    </source>
</reference>
<dbReference type="PANTHER" id="PTHR36848">
    <property type="entry name" value="DNA-BINDING PROTEIN (PUTATIVE SECRETED PROTEIN)-RELATED"/>
    <property type="match status" value="1"/>
</dbReference>
<sequence length="841" mass="96747">MNSYLTPLFWQHHESAEVLREEIDKMKSVGIDSFIVEARPHPDYLAAGWWEDLTIIIDQAKKREMKVWLFDDSDYPSGYANGLIEASCPEHCKRYLAVRPLDAHGPLLDASFLIGDWVYEGEELVSVIAGKRVGSTEIIEEETLQDITSMIQNGRLYWEVPEGRWRLFILVNTRDGGEPHTRSYVNPVSMKAVSKFIEFIYEPHYRYFKDDFGQTIAGFFSDEPRFGNAVSYEFELGDESRVLPWSEEVFQGLNKQSLKGVSLLTKLPLLWYQGDQTTPDVRYLYMDLVSKLFSECFINQIQDWCHERQVELIGHLIEENGAHSRLGYGPGHFFRGMSGFDIAGMDNVCNLYPGQREGHYKTHFNYFDGTFNHWGLAKLTSSVASLDKNKKGRALCEAFGAYGWSEGLKTMKWITDVLCVRGITIITPHAFSPKEYPDLDCPPHFYARGMNPQWPFFDIWSNYANRVCENLSEGRAITPIAVLYHAEAQWGGQAQPFEAVVKALMENLIDSTVISCDHLIHQSVIKKQTVMINEMVFRAIVIPYSEYLPKDLVDKLKKIAEAGIPVYFCQEYPVRLYGGYPFDKTGFKRVLLEELPSVLTNLADITGEGKLQGLSYRHYLKDDQHCYFLVNEQRDCQVNGWLTVEQKGPCYLYDPLNNVSFSPKETVTAGKRKIAVSLKPYQSMFIMFSEKKDLEQVKERKVAPFIELDQWEISLKSFDETTFSSLAETKLRNFSAPDWYPDFSGTIRYKTHFTNERRSELLLDMGRVYEVVRVLLNGQEISRLICPPYEVVLPSEKQLDGKNELVIEVTNTLVKANHTNIYDRYWPQEPSGLLGKVMLLK</sequence>
<comment type="caution">
    <text evidence="1">The sequence shown here is derived from an EMBL/GenBank/DDBJ whole genome shotgun (WGS) entry which is preliminary data.</text>
</comment>
<proteinExistence type="predicted"/>
<organism evidence="1 2">
    <name type="scientific">Vagococcus allomyrinae</name>
    <dbReference type="NCBI Taxonomy" id="2794353"/>
    <lineage>
        <taxon>Bacteria</taxon>
        <taxon>Bacillati</taxon>
        <taxon>Bacillota</taxon>
        <taxon>Bacilli</taxon>
        <taxon>Lactobacillales</taxon>
        <taxon>Enterococcaceae</taxon>
        <taxon>Vagococcus</taxon>
    </lineage>
</organism>
<accession>A0A940PE94</accession>
<dbReference type="AlphaFoldDB" id="A0A940PE94"/>
<protein>
    <recommendedName>
        <fullName evidence="3">Glycoside hydrolase</fullName>
    </recommendedName>
</protein>
<keyword evidence="2" id="KW-1185">Reference proteome</keyword>
<dbReference type="InterPro" id="IPR053161">
    <property type="entry name" value="Ulvan_degrading_GH"/>
</dbReference>
<dbReference type="SUPFAM" id="SSF49785">
    <property type="entry name" value="Galactose-binding domain-like"/>
    <property type="match status" value="1"/>
</dbReference>
<dbReference type="EMBL" id="JAEEGA010000008">
    <property type="protein sequence ID" value="MBP1041901.1"/>
    <property type="molecule type" value="Genomic_DNA"/>
</dbReference>
<evidence type="ECO:0008006" key="3">
    <source>
        <dbReference type="Google" id="ProtNLM"/>
    </source>
</evidence>
<name>A0A940PE94_9ENTE</name>
<dbReference type="Proteomes" id="UP000674938">
    <property type="component" value="Unassembled WGS sequence"/>
</dbReference>
<evidence type="ECO:0000313" key="1">
    <source>
        <dbReference type="EMBL" id="MBP1041901.1"/>
    </source>
</evidence>